<comment type="caution">
    <text evidence="1">The sequence shown here is derived from an EMBL/GenBank/DDBJ whole genome shotgun (WGS) entry which is preliminary data.</text>
</comment>
<proteinExistence type="predicted"/>
<sequence>MNQALQGNLWGKMNPETLVHKNATANRAIRTGVAGFGSAFEFETADFCQGFTGRKSHHG</sequence>
<dbReference type="AlphaFoldDB" id="E6QSW2"/>
<organism evidence="1">
    <name type="scientific">mine drainage metagenome</name>
    <dbReference type="NCBI Taxonomy" id="410659"/>
    <lineage>
        <taxon>unclassified sequences</taxon>
        <taxon>metagenomes</taxon>
        <taxon>ecological metagenomes</taxon>
    </lineage>
</organism>
<reference evidence="1" key="1">
    <citation type="submission" date="2009-10" db="EMBL/GenBank/DDBJ databases">
        <title>Diversity of trophic interactions inside an arsenic-rich microbial ecosystem.</title>
        <authorList>
            <person name="Bertin P.N."/>
            <person name="Heinrich-Salmeron A."/>
            <person name="Pelletier E."/>
            <person name="Goulhen-Chollet F."/>
            <person name="Arsene-Ploetze F."/>
            <person name="Gallien S."/>
            <person name="Calteau A."/>
            <person name="Vallenet D."/>
            <person name="Casiot C."/>
            <person name="Chane-Woon-Ming B."/>
            <person name="Giloteaux L."/>
            <person name="Barakat M."/>
            <person name="Bonnefoy V."/>
            <person name="Bruneel O."/>
            <person name="Chandler M."/>
            <person name="Cleiss J."/>
            <person name="Duran R."/>
            <person name="Elbaz-Poulichet F."/>
            <person name="Fonknechten N."/>
            <person name="Lauga B."/>
            <person name="Mornico D."/>
            <person name="Ortet P."/>
            <person name="Schaeffer C."/>
            <person name="Siguier P."/>
            <person name="Alexander Thil Smith A."/>
            <person name="Van Dorsselaer A."/>
            <person name="Weissenbach J."/>
            <person name="Medigue C."/>
            <person name="Le Paslier D."/>
        </authorList>
    </citation>
    <scope>NUCLEOTIDE SEQUENCE</scope>
</reference>
<accession>E6QSW2</accession>
<name>E6QSW2_9ZZZZ</name>
<evidence type="ECO:0000313" key="1">
    <source>
        <dbReference type="EMBL" id="CBI10334.1"/>
    </source>
</evidence>
<gene>
    <name evidence="1" type="ORF">CARN7_1112</name>
</gene>
<dbReference type="EMBL" id="CABR01000082">
    <property type="protein sequence ID" value="CBI10334.1"/>
    <property type="molecule type" value="Genomic_DNA"/>
</dbReference>
<protein>
    <submittedName>
        <fullName evidence="1">Uncharacterized protein</fullName>
    </submittedName>
</protein>